<dbReference type="EMBL" id="QGNW01000062">
    <property type="protein sequence ID" value="RVX04182.1"/>
    <property type="molecule type" value="Genomic_DNA"/>
</dbReference>
<dbReference type="AlphaFoldDB" id="A0A438J5F1"/>
<evidence type="ECO:0000313" key="1">
    <source>
        <dbReference type="EMBL" id="RVX04182.1"/>
    </source>
</evidence>
<comment type="caution">
    <text evidence="1">The sequence shown here is derived from an EMBL/GenBank/DDBJ whole genome shotgun (WGS) entry which is preliminary data.</text>
</comment>
<reference evidence="1 2" key="1">
    <citation type="journal article" date="2018" name="PLoS Genet.">
        <title>Population sequencing reveals clonal diversity and ancestral inbreeding in the grapevine cultivar Chardonnay.</title>
        <authorList>
            <person name="Roach M.J."/>
            <person name="Johnson D.L."/>
            <person name="Bohlmann J."/>
            <person name="van Vuuren H.J."/>
            <person name="Jones S.J."/>
            <person name="Pretorius I.S."/>
            <person name="Schmidt S.A."/>
            <person name="Borneman A.R."/>
        </authorList>
    </citation>
    <scope>NUCLEOTIDE SEQUENCE [LARGE SCALE GENOMIC DNA]</scope>
    <source>
        <strain evidence="2">cv. Chardonnay</strain>
        <tissue evidence="1">Leaf</tissue>
    </source>
</reference>
<proteinExistence type="predicted"/>
<accession>A0A438J5F1</accession>
<protein>
    <submittedName>
        <fullName evidence="1">Uncharacterized protein</fullName>
    </submittedName>
</protein>
<sequence>MLSYGLLSLASKWDLSPPLIWGSLWVLHISRWWCGTEWKRGCGRDLPCGRSSSFIKEEESLLFEALWRVCQPIVLKGAPKARLGSGRRDATLRRLA</sequence>
<dbReference type="Proteomes" id="UP000288805">
    <property type="component" value="Unassembled WGS sequence"/>
</dbReference>
<organism evidence="1 2">
    <name type="scientific">Vitis vinifera</name>
    <name type="common">Grape</name>
    <dbReference type="NCBI Taxonomy" id="29760"/>
    <lineage>
        <taxon>Eukaryota</taxon>
        <taxon>Viridiplantae</taxon>
        <taxon>Streptophyta</taxon>
        <taxon>Embryophyta</taxon>
        <taxon>Tracheophyta</taxon>
        <taxon>Spermatophyta</taxon>
        <taxon>Magnoliopsida</taxon>
        <taxon>eudicotyledons</taxon>
        <taxon>Gunneridae</taxon>
        <taxon>Pentapetalae</taxon>
        <taxon>rosids</taxon>
        <taxon>Vitales</taxon>
        <taxon>Vitaceae</taxon>
        <taxon>Viteae</taxon>
        <taxon>Vitis</taxon>
    </lineage>
</organism>
<gene>
    <name evidence="1" type="ORF">CK203_015496</name>
</gene>
<name>A0A438J5F1_VITVI</name>
<evidence type="ECO:0000313" key="2">
    <source>
        <dbReference type="Proteomes" id="UP000288805"/>
    </source>
</evidence>